<name>A0ABW9QWF5_9ACTN</name>
<feature type="non-terminal residue" evidence="6">
    <location>
        <position position="134"/>
    </location>
</feature>
<keyword evidence="7" id="KW-1185">Reference proteome</keyword>
<dbReference type="Gene3D" id="3.40.50.2300">
    <property type="match status" value="1"/>
</dbReference>
<keyword evidence="2" id="KW-0238">DNA-binding</keyword>
<dbReference type="Proteomes" id="UP000437736">
    <property type="component" value="Unassembled WGS sequence"/>
</dbReference>
<feature type="non-terminal residue" evidence="6">
    <location>
        <position position="1"/>
    </location>
</feature>
<keyword evidence="1" id="KW-0805">Transcription regulation</keyword>
<dbReference type="PROSITE" id="PS50110">
    <property type="entry name" value="RESPONSE_REGULATORY"/>
    <property type="match status" value="1"/>
</dbReference>
<accession>A0ABW9QWF5</accession>
<dbReference type="InterPro" id="IPR039420">
    <property type="entry name" value="WalR-like"/>
</dbReference>
<dbReference type="PANTHER" id="PTHR43214:SF41">
    <property type="entry name" value="NITRATE_NITRITE RESPONSE REGULATOR PROTEIN NARP"/>
    <property type="match status" value="1"/>
</dbReference>
<dbReference type="SMART" id="SM00448">
    <property type="entry name" value="REC"/>
    <property type="match status" value="1"/>
</dbReference>
<dbReference type="PANTHER" id="PTHR43214">
    <property type="entry name" value="TWO-COMPONENT RESPONSE REGULATOR"/>
    <property type="match status" value="1"/>
</dbReference>
<keyword evidence="3" id="KW-0804">Transcription</keyword>
<sequence>VALVEDHALLSAALSAALTAEDFRVAIPAHTSLDAVLGELLRQGPLVALLDLDLGPLGNGVDLVAPLAAAGCRPVIVSGSSDDWEIGRCLELGAAGWVAKTAGIDELLAAVQAAAEGRPVIAEQTRTRLQEAWR</sequence>
<proteinExistence type="predicted"/>
<evidence type="ECO:0000259" key="5">
    <source>
        <dbReference type="PROSITE" id="PS50110"/>
    </source>
</evidence>
<evidence type="ECO:0000256" key="4">
    <source>
        <dbReference type="PROSITE-ProRule" id="PRU00169"/>
    </source>
</evidence>
<evidence type="ECO:0000256" key="3">
    <source>
        <dbReference type="ARBA" id="ARBA00023163"/>
    </source>
</evidence>
<feature type="domain" description="Response regulatory" evidence="5">
    <location>
        <begin position="1"/>
        <end position="115"/>
    </location>
</feature>
<keyword evidence="4" id="KW-0597">Phosphoprotein</keyword>
<evidence type="ECO:0000313" key="7">
    <source>
        <dbReference type="Proteomes" id="UP000437736"/>
    </source>
</evidence>
<evidence type="ECO:0000256" key="1">
    <source>
        <dbReference type="ARBA" id="ARBA00023015"/>
    </source>
</evidence>
<evidence type="ECO:0000313" key="6">
    <source>
        <dbReference type="EMBL" id="MST34023.1"/>
    </source>
</evidence>
<feature type="modified residue" description="4-aspartylphosphate" evidence="4">
    <location>
        <position position="51"/>
    </location>
</feature>
<dbReference type="EMBL" id="WJHE01000815">
    <property type="protein sequence ID" value="MST34023.1"/>
    <property type="molecule type" value="Genomic_DNA"/>
</dbReference>
<dbReference type="InterPro" id="IPR001789">
    <property type="entry name" value="Sig_transdc_resp-reg_receiver"/>
</dbReference>
<dbReference type="SUPFAM" id="SSF52172">
    <property type="entry name" value="CheY-like"/>
    <property type="match status" value="1"/>
</dbReference>
<gene>
    <name evidence="6" type="ORF">GHK86_15000</name>
</gene>
<dbReference type="InterPro" id="IPR011006">
    <property type="entry name" value="CheY-like_superfamily"/>
</dbReference>
<organism evidence="6 7">
    <name type="scientific">Acidiferrimicrobium australe</name>
    <dbReference type="NCBI Taxonomy" id="2664430"/>
    <lineage>
        <taxon>Bacteria</taxon>
        <taxon>Bacillati</taxon>
        <taxon>Actinomycetota</taxon>
        <taxon>Acidimicrobiia</taxon>
        <taxon>Acidimicrobiales</taxon>
        <taxon>Acidimicrobiaceae</taxon>
        <taxon>Acidiferrimicrobium</taxon>
    </lineage>
</organism>
<protein>
    <submittedName>
        <fullName evidence="6">Response regulator</fullName>
    </submittedName>
</protein>
<reference evidence="6 7" key="1">
    <citation type="submission" date="2019-11" db="EMBL/GenBank/DDBJ databases">
        <title>Acidiferrimicrobium australis gen. nov., sp. nov., an acidophilic and obligately heterotrophic, member of the Actinobacteria that catalyses dissimilatory oxido- reduction of iron isolated from metal-rich acidic water in Chile.</title>
        <authorList>
            <person name="Gonzalez D."/>
            <person name="Huber K."/>
            <person name="Hedrich S."/>
            <person name="Rojas-Villalobos C."/>
            <person name="Quatrini R."/>
            <person name="Dinamarca M.A."/>
            <person name="Schwarz A."/>
            <person name="Canales C."/>
            <person name="Nancucheo I."/>
        </authorList>
    </citation>
    <scope>NUCLEOTIDE SEQUENCE [LARGE SCALE GENOMIC DNA]</scope>
    <source>
        <strain evidence="6 7">USS-CCA1</strain>
    </source>
</reference>
<evidence type="ECO:0000256" key="2">
    <source>
        <dbReference type="ARBA" id="ARBA00023125"/>
    </source>
</evidence>
<dbReference type="Pfam" id="PF00072">
    <property type="entry name" value="Response_reg"/>
    <property type="match status" value="1"/>
</dbReference>
<comment type="caution">
    <text evidence="6">The sequence shown here is derived from an EMBL/GenBank/DDBJ whole genome shotgun (WGS) entry which is preliminary data.</text>
</comment>